<name>A0A0A9GAA4_ARUDO</name>
<sequence>MEAMSAVPNETLTKYAPTSFAFSTRGSARILNDLPASFAL</sequence>
<accession>A0A0A9GAA4</accession>
<protein>
    <submittedName>
        <fullName evidence="1">Uncharacterized protein</fullName>
    </submittedName>
</protein>
<dbReference type="EMBL" id="GBRH01176479">
    <property type="protein sequence ID" value="JAE21417.1"/>
    <property type="molecule type" value="Transcribed_RNA"/>
</dbReference>
<dbReference type="AlphaFoldDB" id="A0A0A9GAA4"/>
<reference evidence="1" key="1">
    <citation type="submission" date="2014-09" db="EMBL/GenBank/DDBJ databases">
        <authorList>
            <person name="Magalhaes I.L.F."/>
            <person name="Oliveira U."/>
            <person name="Santos F.R."/>
            <person name="Vidigal T.H.D.A."/>
            <person name="Brescovit A.D."/>
            <person name="Santos A.J."/>
        </authorList>
    </citation>
    <scope>NUCLEOTIDE SEQUENCE</scope>
    <source>
        <tissue evidence="1">Shoot tissue taken approximately 20 cm above the soil surface</tissue>
    </source>
</reference>
<organism evidence="1">
    <name type="scientific">Arundo donax</name>
    <name type="common">Giant reed</name>
    <name type="synonym">Donax arundinaceus</name>
    <dbReference type="NCBI Taxonomy" id="35708"/>
    <lineage>
        <taxon>Eukaryota</taxon>
        <taxon>Viridiplantae</taxon>
        <taxon>Streptophyta</taxon>
        <taxon>Embryophyta</taxon>
        <taxon>Tracheophyta</taxon>
        <taxon>Spermatophyta</taxon>
        <taxon>Magnoliopsida</taxon>
        <taxon>Liliopsida</taxon>
        <taxon>Poales</taxon>
        <taxon>Poaceae</taxon>
        <taxon>PACMAD clade</taxon>
        <taxon>Arundinoideae</taxon>
        <taxon>Arundineae</taxon>
        <taxon>Arundo</taxon>
    </lineage>
</organism>
<reference evidence="1" key="2">
    <citation type="journal article" date="2015" name="Data Brief">
        <title>Shoot transcriptome of the giant reed, Arundo donax.</title>
        <authorList>
            <person name="Barrero R.A."/>
            <person name="Guerrero F.D."/>
            <person name="Moolhuijzen P."/>
            <person name="Goolsby J.A."/>
            <person name="Tidwell J."/>
            <person name="Bellgard S.E."/>
            <person name="Bellgard M.I."/>
        </authorList>
    </citation>
    <scope>NUCLEOTIDE SEQUENCE</scope>
    <source>
        <tissue evidence="1">Shoot tissue taken approximately 20 cm above the soil surface</tissue>
    </source>
</reference>
<proteinExistence type="predicted"/>
<evidence type="ECO:0000313" key="1">
    <source>
        <dbReference type="EMBL" id="JAE21417.1"/>
    </source>
</evidence>